<dbReference type="EC" id="3.1.-.-" evidence="7"/>
<comment type="subcellular location">
    <subcellularLocation>
        <location evidence="7">Cytoplasm</location>
    </subcellularLocation>
</comment>
<dbReference type="Pfam" id="PF02130">
    <property type="entry name" value="YbeY"/>
    <property type="match status" value="1"/>
</dbReference>
<keyword evidence="7" id="KW-0963">Cytoplasm</keyword>
<dbReference type="GO" id="GO:0004521">
    <property type="term" value="F:RNA endonuclease activity"/>
    <property type="evidence" value="ECO:0007669"/>
    <property type="project" value="UniProtKB-UniRule"/>
</dbReference>
<dbReference type="PANTHER" id="PTHR46986">
    <property type="entry name" value="ENDORIBONUCLEASE YBEY, CHLOROPLASTIC"/>
    <property type="match status" value="1"/>
</dbReference>
<sequence length="141" mass="16604">MIVSYVNKEVRCPFSLQFFKDVIEKAAQFEKKIAGEVEVVVVGDSRIKALNRRYRKKNKVTDVLSFAWREDKKMPGKMLGQIYICYPQIVRQAKEFKIKIKEELTRMLIHGLLHLVGYDHTKIAEEKKMFDLQEKIIKSIL</sequence>
<keyword evidence="7" id="KW-0690">Ribosome biogenesis</keyword>
<comment type="cofactor">
    <cofactor evidence="7">
        <name>Zn(2+)</name>
        <dbReference type="ChEBI" id="CHEBI:29105"/>
    </cofactor>
    <text evidence="7">Binds 1 zinc ion.</text>
</comment>
<reference evidence="8 9" key="1">
    <citation type="journal article" date="2016" name="Nat. Commun.">
        <title>Thousands of microbial genomes shed light on interconnected biogeochemical processes in an aquifer system.</title>
        <authorList>
            <person name="Anantharaman K."/>
            <person name="Brown C.T."/>
            <person name="Hug L.A."/>
            <person name="Sharon I."/>
            <person name="Castelle C.J."/>
            <person name="Probst A.J."/>
            <person name="Thomas B.C."/>
            <person name="Singh A."/>
            <person name="Wilkins M.J."/>
            <person name="Karaoz U."/>
            <person name="Brodie E.L."/>
            <person name="Williams K.H."/>
            <person name="Hubbard S.S."/>
            <person name="Banfield J.F."/>
        </authorList>
    </citation>
    <scope>NUCLEOTIDE SEQUENCE [LARGE SCALE GENOMIC DNA]</scope>
</reference>
<feature type="binding site" evidence="7">
    <location>
        <position position="114"/>
    </location>
    <ligand>
        <name>Zn(2+)</name>
        <dbReference type="ChEBI" id="CHEBI:29105"/>
        <note>catalytic</note>
    </ligand>
</feature>
<evidence type="ECO:0000256" key="7">
    <source>
        <dbReference type="HAMAP-Rule" id="MF_00009"/>
    </source>
</evidence>
<keyword evidence="5 7" id="KW-0378">Hydrolase</keyword>
<dbReference type="NCBIfam" id="TIGR00043">
    <property type="entry name" value="rRNA maturation RNase YbeY"/>
    <property type="match status" value="1"/>
</dbReference>
<feature type="binding site" evidence="7">
    <location>
        <position position="110"/>
    </location>
    <ligand>
        <name>Zn(2+)</name>
        <dbReference type="ChEBI" id="CHEBI:29105"/>
        <note>catalytic</note>
    </ligand>
</feature>
<dbReference type="EMBL" id="MFQR01000027">
    <property type="protein sequence ID" value="OGH84344.1"/>
    <property type="molecule type" value="Genomic_DNA"/>
</dbReference>
<dbReference type="AlphaFoldDB" id="A0A1F6NL21"/>
<keyword evidence="6 7" id="KW-0862">Zinc</keyword>
<dbReference type="PROSITE" id="PS01306">
    <property type="entry name" value="UPF0054"/>
    <property type="match status" value="1"/>
</dbReference>
<comment type="similarity">
    <text evidence="1 7">Belongs to the endoribonuclease YbeY family.</text>
</comment>
<dbReference type="HAMAP" id="MF_00009">
    <property type="entry name" value="Endoribonucl_YbeY"/>
    <property type="match status" value="1"/>
</dbReference>
<dbReference type="PANTHER" id="PTHR46986:SF1">
    <property type="entry name" value="ENDORIBONUCLEASE YBEY, CHLOROPLASTIC"/>
    <property type="match status" value="1"/>
</dbReference>
<dbReference type="GO" id="GO:0005737">
    <property type="term" value="C:cytoplasm"/>
    <property type="evidence" value="ECO:0007669"/>
    <property type="project" value="UniProtKB-SubCell"/>
</dbReference>
<name>A0A1F6NL21_9BACT</name>
<comment type="caution">
    <text evidence="8">The sequence shown here is derived from an EMBL/GenBank/DDBJ whole genome shotgun (WGS) entry which is preliminary data.</text>
</comment>
<keyword evidence="3 7" id="KW-0479">Metal-binding</keyword>
<protein>
    <recommendedName>
        <fullName evidence="7">Endoribonuclease YbeY</fullName>
        <ecNumber evidence="7">3.1.-.-</ecNumber>
    </recommendedName>
</protein>
<evidence type="ECO:0000256" key="1">
    <source>
        <dbReference type="ARBA" id="ARBA00010875"/>
    </source>
</evidence>
<dbReference type="InterPro" id="IPR002036">
    <property type="entry name" value="YbeY"/>
</dbReference>
<comment type="function">
    <text evidence="7">Single strand-specific metallo-endoribonuclease involved in late-stage 70S ribosome quality control and in maturation of the 3' terminus of the 16S rRNA.</text>
</comment>
<dbReference type="InterPro" id="IPR020549">
    <property type="entry name" value="YbeY_CS"/>
</dbReference>
<dbReference type="Proteomes" id="UP000177803">
    <property type="component" value="Unassembled WGS sequence"/>
</dbReference>
<keyword evidence="7" id="KW-0698">rRNA processing</keyword>
<dbReference type="SUPFAM" id="SSF55486">
    <property type="entry name" value="Metalloproteases ('zincins'), catalytic domain"/>
    <property type="match status" value="1"/>
</dbReference>
<gene>
    <name evidence="7" type="primary">ybeY</name>
    <name evidence="8" type="ORF">A2261_02860</name>
</gene>
<dbReference type="Gene3D" id="3.40.390.30">
    <property type="entry name" value="Metalloproteases ('zincins'), catalytic domain"/>
    <property type="match status" value="1"/>
</dbReference>
<proteinExistence type="inferred from homology"/>
<evidence type="ECO:0000256" key="6">
    <source>
        <dbReference type="ARBA" id="ARBA00022833"/>
    </source>
</evidence>
<keyword evidence="4 7" id="KW-0255">Endonuclease</keyword>
<evidence type="ECO:0000313" key="9">
    <source>
        <dbReference type="Proteomes" id="UP000177803"/>
    </source>
</evidence>
<keyword evidence="2 7" id="KW-0540">Nuclease</keyword>
<evidence type="ECO:0000313" key="8">
    <source>
        <dbReference type="EMBL" id="OGH84344.1"/>
    </source>
</evidence>
<evidence type="ECO:0000256" key="3">
    <source>
        <dbReference type="ARBA" id="ARBA00022723"/>
    </source>
</evidence>
<dbReference type="GO" id="GO:0006364">
    <property type="term" value="P:rRNA processing"/>
    <property type="evidence" value="ECO:0007669"/>
    <property type="project" value="UniProtKB-UniRule"/>
</dbReference>
<evidence type="ECO:0000256" key="4">
    <source>
        <dbReference type="ARBA" id="ARBA00022759"/>
    </source>
</evidence>
<dbReference type="InterPro" id="IPR023091">
    <property type="entry name" value="MetalPrtase_cat_dom_sf_prd"/>
</dbReference>
<dbReference type="GO" id="GO:0008270">
    <property type="term" value="F:zinc ion binding"/>
    <property type="evidence" value="ECO:0007669"/>
    <property type="project" value="UniProtKB-UniRule"/>
</dbReference>
<dbReference type="GO" id="GO:0004222">
    <property type="term" value="F:metalloendopeptidase activity"/>
    <property type="evidence" value="ECO:0007669"/>
    <property type="project" value="InterPro"/>
</dbReference>
<accession>A0A1F6NL21</accession>
<evidence type="ECO:0000256" key="5">
    <source>
        <dbReference type="ARBA" id="ARBA00022801"/>
    </source>
</evidence>
<organism evidence="8 9">
    <name type="scientific">Candidatus Magasanikbacteria bacterium RIFOXYA2_FULL_44_8</name>
    <dbReference type="NCBI Taxonomy" id="1798696"/>
    <lineage>
        <taxon>Bacteria</taxon>
        <taxon>Candidatus Magasanikiibacteriota</taxon>
    </lineage>
</organism>
<feature type="binding site" evidence="7">
    <location>
        <position position="120"/>
    </location>
    <ligand>
        <name>Zn(2+)</name>
        <dbReference type="ChEBI" id="CHEBI:29105"/>
        <note>catalytic</note>
    </ligand>
</feature>
<evidence type="ECO:0000256" key="2">
    <source>
        <dbReference type="ARBA" id="ARBA00022722"/>
    </source>
</evidence>